<dbReference type="AlphaFoldDB" id="A0A7J7J3X1"/>
<keyword evidence="2" id="KW-1185">Reference proteome</keyword>
<comment type="caution">
    <text evidence="1">The sequence shown here is derived from an EMBL/GenBank/DDBJ whole genome shotgun (WGS) entry which is preliminary data.</text>
</comment>
<proteinExistence type="predicted"/>
<reference evidence="1" key="1">
    <citation type="submission" date="2020-06" db="EMBL/GenBank/DDBJ databases">
        <title>Draft genome of Bugula neritina, a colonial animal packing powerful symbionts and potential medicines.</title>
        <authorList>
            <person name="Rayko M."/>
        </authorList>
    </citation>
    <scope>NUCLEOTIDE SEQUENCE [LARGE SCALE GENOMIC DNA]</scope>
    <source>
        <strain evidence="1">Kwan_BN1</strain>
    </source>
</reference>
<accession>A0A7J7J3X1</accession>
<evidence type="ECO:0000313" key="2">
    <source>
        <dbReference type="Proteomes" id="UP000593567"/>
    </source>
</evidence>
<gene>
    <name evidence="1" type="ORF">EB796_020804</name>
</gene>
<dbReference type="EMBL" id="VXIV02003141">
    <property type="protein sequence ID" value="KAF6020889.1"/>
    <property type="molecule type" value="Genomic_DNA"/>
</dbReference>
<name>A0A7J7J3X1_BUGNE</name>
<sequence length="70" mass="7967">MPETRVVHKQPNIAEKEQHINLRTTNNYNQRHKATLLPELSQGSPVYVRDTKKQGTVLASVALHSYTVKT</sequence>
<organism evidence="1 2">
    <name type="scientific">Bugula neritina</name>
    <name type="common">Brown bryozoan</name>
    <name type="synonym">Sertularia neritina</name>
    <dbReference type="NCBI Taxonomy" id="10212"/>
    <lineage>
        <taxon>Eukaryota</taxon>
        <taxon>Metazoa</taxon>
        <taxon>Spiralia</taxon>
        <taxon>Lophotrochozoa</taxon>
        <taxon>Bryozoa</taxon>
        <taxon>Gymnolaemata</taxon>
        <taxon>Cheilostomatida</taxon>
        <taxon>Flustrina</taxon>
        <taxon>Buguloidea</taxon>
        <taxon>Bugulidae</taxon>
        <taxon>Bugula</taxon>
    </lineage>
</organism>
<evidence type="ECO:0000313" key="1">
    <source>
        <dbReference type="EMBL" id="KAF6020889.1"/>
    </source>
</evidence>
<protein>
    <submittedName>
        <fullName evidence="1">Uncharacterized protein</fullName>
    </submittedName>
</protein>
<dbReference type="Proteomes" id="UP000593567">
    <property type="component" value="Unassembled WGS sequence"/>
</dbReference>